<feature type="compositionally biased region" description="Low complexity" evidence="7">
    <location>
        <begin position="393"/>
        <end position="402"/>
    </location>
</feature>
<evidence type="ECO:0000256" key="2">
    <source>
        <dbReference type="ARBA" id="ARBA00022679"/>
    </source>
</evidence>
<dbReference type="InterPro" id="IPR052905">
    <property type="entry name" value="LD-transpeptidase_YkuD-like"/>
</dbReference>
<accession>A0A5B8YEQ4</accession>
<feature type="region of interest" description="Disordered" evidence="7">
    <location>
        <begin position="371"/>
        <end position="433"/>
    </location>
</feature>
<evidence type="ECO:0000256" key="1">
    <source>
        <dbReference type="ARBA" id="ARBA00004752"/>
    </source>
</evidence>
<dbReference type="GO" id="GO:0008360">
    <property type="term" value="P:regulation of cell shape"/>
    <property type="evidence" value="ECO:0007669"/>
    <property type="project" value="UniProtKB-UniRule"/>
</dbReference>
<dbReference type="GO" id="GO:0071555">
    <property type="term" value="P:cell wall organization"/>
    <property type="evidence" value="ECO:0007669"/>
    <property type="project" value="UniProtKB-UniRule"/>
</dbReference>
<dbReference type="PANTHER" id="PTHR41533:SF2">
    <property type="entry name" value="BLR7131 PROTEIN"/>
    <property type="match status" value="1"/>
</dbReference>
<feature type="compositionally biased region" description="Acidic residues" evidence="7">
    <location>
        <begin position="740"/>
        <end position="757"/>
    </location>
</feature>
<comment type="pathway">
    <text evidence="1 6">Cell wall biogenesis; peptidoglycan biosynthesis.</text>
</comment>
<feature type="domain" description="L,D-TPase catalytic" evidence="8">
    <location>
        <begin position="495"/>
        <end position="667"/>
    </location>
</feature>
<dbReference type="AlphaFoldDB" id="A0A4Y6PY22"/>
<dbReference type="Gene3D" id="2.40.440.10">
    <property type="entry name" value="L,D-transpeptidase catalytic domain-like"/>
    <property type="match status" value="1"/>
</dbReference>
<dbReference type="EMBL" id="CP041186">
    <property type="protein sequence ID" value="QDG52897.1"/>
    <property type="molecule type" value="Genomic_DNA"/>
</dbReference>
<dbReference type="InterPro" id="IPR036366">
    <property type="entry name" value="PGBDSf"/>
</dbReference>
<dbReference type="Proteomes" id="UP000315995">
    <property type="component" value="Chromosome"/>
</dbReference>
<reference evidence="9 10" key="1">
    <citation type="submission" date="2019-06" db="EMBL/GenBank/DDBJ databases">
        <title>Persicimonas caeni gen. nov., sp. nov., a predatory bacterium isolated from solar saltern.</title>
        <authorList>
            <person name="Wang S."/>
        </authorList>
    </citation>
    <scope>NUCLEOTIDE SEQUENCE [LARGE SCALE GENOMIC DNA]</scope>
    <source>
        <strain evidence="9 10">YN101</strain>
    </source>
</reference>
<dbReference type="InterPro" id="IPR045380">
    <property type="entry name" value="LD_TPept_scaffold_dom"/>
</dbReference>
<feature type="active site" description="Nucleophile" evidence="6">
    <location>
        <position position="641"/>
    </location>
</feature>
<keyword evidence="10" id="KW-1185">Reference proteome</keyword>
<feature type="region of interest" description="Disordered" evidence="7">
    <location>
        <begin position="733"/>
        <end position="757"/>
    </location>
</feature>
<dbReference type="Pfam" id="PF20142">
    <property type="entry name" value="Scaffold"/>
    <property type="match status" value="1"/>
</dbReference>
<evidence type="ECO:0000256" key="6">
    <source>
        <dbReference type="PROSITE-ProRule" id="PRU01373"/>
    </source>
</evidence>
<dbReference type="PROSITE" id="PS52029">
    <property type="entry name" value="LD_TPASE"/>
    <property type="match status" value="1"/>
</dbReference>
<evidence type="ECO:0000256" key="3">
    <source>
        <dbReference type="ARBA" id="ARBA00022960"/>
    </source>
</evidence>
<evidence type="ECO:0000256" key="4">
    <source>
        <dbReference type="ARBA" id="ARBA00022984"/>
    </source>
</evidence>
<sequence>MRSSHPRRKRLSSPSMTRWTIGALLCALIGAGALSSGCNDSARATTEVATPVDPTRVWVESFLPNLNTELRRHAEAVATGKALKTYLAREARRSWNARVAGGIKYADLFEKLYDKRDYHKAFAQSDGMTTRGEAILEVLLDSERHALDSSPYHVARIQTLVANLERVTEGEPAWQGISLTADEANELVGWLKAHELDPADPDTRIKVLSALVGASTRGVGNKGVLASPAPRITGQMDQFLDAFEKSAELTAELELRVADGALRYARDMKHFNLARQDWRDLRDAGGSKALIYGRLEKTYKELGKASPTEVKAVMAALAPSHPQYEKLLDVLARYRAIAADGGWERVRPTSLDIGHRSKRVEALRRRLAAEGFLPSADEQHAAGDNGGRPDPAKPGATGARAARANDDAAAEPAAEAHADVETDATDSPQEPDPQVVDEQLVEAVKSYQETHQFRPDGDPTPGVWRSLNLPVSRRIEQIELAIQRWRESHYQGEKDFIMVNIPDFHAEVFRGGERAMRFRVVTGNKKRTCNEETGKWEYPNATPIQMAELDHVIVNPYWYVPQRIVREELEPKMSRDPDYLEKKNYEKVMMGGKETIRQKPGDDNALGRVKFIFPNPHNTYMHDTPQKKYFDYPVRAFSHGCMRVHKPFELARHLLENDPNGKEYDFDELLEKERQKYIELAAKMPVFVEYYTVRVDDQGRPHFLADIYRYDRARLVDDPEEAEKLADCRVRTRKRKAVEVEEGSDEQPEGVDEDLGP</sequence>
<gene>
    <name evidence="9" type="ORF">FIV42_19765</name>
</gene>
<evidence type="ECO:0000259" key="8">
    <source>
        <dbReference type="PROSITE" id="PS52029"/>
    </source>
</evidence>
<dbReference type="SUPFAM" id="SSF47090">
    <property type="entry name" value="PGBD-like"/>
    <property type="match status" value="1"/>
</dbReference>
<dbReference type="Pfam" id="PF03734">
    <property type="entry name" value="YkuD"/>
    <property type="match status" value="1"/>
</dbReference>
<evidence type="ECO:0000256" key="5">
    <source>
        <dbReference type="ARBA" id="ARBA00023316"/>
    </source>
</evidence>
<dbReference type="GO" id="GO:0016740">
    <property type="term" value="F:transferase activity"/>
    <property type="evidence" value="ECO:0007669"/>
    <property type="project" value="UniProtKB-KW"/>
</dbReference>
<protein>
    <recommendedName>
        <fullName evidence="8">L,D-TPase catalytic domain-containing protein</fullName>
    </recommendedName>
</protein>
<dbReference type="InterPro" id="IPR005490">
    <property type="entry name" value="LD_TPept_cat_dom"/>
</dbReference>
<keyword evidence="3 6" id="KW-0133">Cell shape</keyword>
<feature type="active site" description="Proton donor/acceptor" evidence="6">
    <location>
        <position position="622"/>
    </location>
</feature>
<dbReference type="UniPathway" id="UPA00219"/>
<dbReference type="InterPro" id="IPR036365">
    <property type="entry name" value="PGBD-like_sf"/>
</dbReference>
<keyword evidence="5 6" id="KW-0961">Cell wall biogenesis/degradation</keyword>
<keyword evidence="2" id="KW-0808">Transferase</keyword>
<name>A0A4Y6PY22_PERCE</name>
<evidence type="ECO:0000313" key="9">
    <source>
        <dbReference type="EMBL" id="QDG52897.1"/>
    </source>
</evidence>
<dbReference type="PANTHER" id="PTHR41533">
    <property type="entry name" value="L,D-TRANSPEPTIDASE HI_1667-RELATED"/>
    <property type="match status" value="1"/>
</dbReference>
<evidence type="ECO:0000256" key="7">
    <source>
        <dbReference type="SAM" id="MobiDB-lite"/>
    </source>
</evidence>
<accession>A0A4Y6PY22</accession>
<evidence type="ECO:0000313" key="10">
    <source>
        <dbReference type="Proteomes" id="UP000315995"/>
    </source>
</evidence>
<dbReference type="SUPFAM" id="SSF141523">
    <property type="entry name" value="L,D-transpeptidase catalytic domain-like"/>
    <property type="match status" value="1"/>
</dbReference>
<dbReference type="OrthoDB" id="9778545at2"/>
<dbReference type="Gene3D" id="1.10.101.10">
    <property type="entry name" value="PGBD-like superfamily/PGBD"/>
    <property type="match status" value="1"/>
</dbReference>
<dbReference type="GO" id="GO:0009252">
    <property type="term" value="P:peptidoglycan biosynthetic process"/>
    <property type="evidence" value="ECO:0007669"/>
    <property type="project" value="UniProtKB-UniPathway"/>
</dbReference>
<dbReference type="InterPro" id="IPR038063">
    <property type="entry name" value="Transpep_catalytic_dom"/>
</dbReference>
<proteinExistence type="predicted"/>
<organism evidence="9 10">
    <name type="scientific">Persicimonas caeni</name>
    <dbReference type="NCBI Taxonomy" id="2292766"/>
    <lineage>
        <taxon>Bacteria</taxon>
        <taxon>Deltaproteobacteria</taxon>
        <taxon>Bradymonadales</taxon>
        <taxon>Bradymonadaceae</taxon>
        <taxon>Persicimonas</taxon>
    </lineage>
</organism>
<dbReference type="CDD" id="cd16913">
    <property type="entry name" value="YkuD_like"/>
    <property type="match status" value="1"/>
</dbReference>
<keyword evidence="4 6" id="KW-0573">Peptidoglycan synthesis</keyword>